<keyword evidence="1" id="KW-0472">Membrane</keyword>
<reference evidence="2" key="2">
    <citation type="journal article" date="2023" name="Plants (Basel)">
        <title>Annotation of the Turnera subulata (Passifloraceae) Draft Genome Reveals the S-Locus Evolved after the Divergence of Turneroideae from Passifloroideae in a Stepwise Manner.</title>
        <authorList>
            <person name="Henning P.M."/>
            <person name="Roalson E.H."/>
            <person name="Mir W."/>
            <person name="McCubbin A.G."/>
            <person name="Shore J.S."/>
        </authorList>
    </citation>
    <scope>NUCLEOTIDE SEQUENCE</scope>
    <source>
        <strain evidence="2">F60SS</strain>
    </source>
</reference>
<dbReference type="AlphaFoldDB" id="A0A9Q0FI99"/>
<protein>
    <submittedName>
        <fullName evidence="2">Uncharacterized protein</fullName>
    </submittedName>
</protein>
<sequence>MGLHQFLVAEDSFGGVLVAVAVVLLVFFPLLPNPLLVISLCILMVIIIRVLLRVPNLPLSPLVSPAIIVVDLGMCPVCVLLQGMLLFGLLPVPLLTLLPPPPLPLNYGSWIVAQRTISSLGLMTLLSRSRRGHLR</sequence>
<keyword evidence="1" id="KW-0812">Transmembrane</keyword>
<name>A0A9Q0FI99_9ROSI</name>
<organism evidence="2 3">
    <name type="scientific">Turnera subulata</name>
    <dbReference type="NCBI Taxonomy" id="218843"/>
    <lineage>
        <taxon>Eukaryota</taxon>
        <taxon>Viridiplantae</taxon>
        <taxon>Streptophyta</taxon>
        <taxon>Embryophyta</taxon>
        <taxon>Tracheophyta</taxon>
        <taxon>Spermatophyta</taxon>
        <taxon>Magnoliopsida</taxon>
        <taxon>eudicotyledons</taxon>
        <taxon>Gunneridae</taxon>
        <taxon>Pentapetalae</taxon>
        <taxon>rosids</taxon>
        <taxon>fabids</taxon>
        <taxon>Malpighiales</taxon>
        <taxon>Passifloraceae</taxon>
        <taxon>Turnera</taxon>
    </lineage>
</organism>
<feature type="transmembrane region" description="Helical" evidence="1">
    <location>
        <begin position="12"/>
        <end position="30"/>
    </location>
</feature>
<gene>
    <name evidence="2" type="ORF">Tsubulata_025187</name>
</gene>
<proteinExistence type="predicted"/>
<comment type="caution">
    <text evidence="2">The sequence shown here is derived from an EMBL/GenBank/DDBJ whole genome shotgun (WGS) entry which is preliminary data.</text>
</comment>
<feature type="transmembrane region" description="Helical" evidence="1">
    <location>
        <begin position="107"/>
        <end position="126"/>
    </location>
</feature>
<evidence type="ECO:0000313" key="3">
    <source>
        <dbReference type="Proteomes" id="UP001141552"/>
    </source>
</evidence>
<dbReference type="Proteomes" id="UP001141552">
    <property type="component" value="Unassembled WGS sequence"/>
</dbReference>
<evidence type="ECO:0000313" key="2">
    <source>
        <dbReference type="EMBL" id="KAJ4831963.1"/>
    </source>
</evidence>
<feature type="transmembrane region" description="Helical" evidence="1">
    <location>
        <begin position="36"/>
        <end position="54"/>
    </location>
</feature>
<reference evidence="2" key="1">
    <citation type="submission" date="2022-02" db="EMBL/GenBank/DDBJ databases">
        <authorList>
            <person name="Henning P.M."/>
            <person name="McCubbin A.G."/>
            <person name="Shore J.S."/>
        </authorList>
    </citation>
    <scope>NUCLEOTIDE SEQUENCE</scope>
    <source>
        <strain evidence="2">F60SS</strain>
        <tissue evidence="2">Leaves</tissue>
    </source>
</reference>
<evidence type="ECO:0000256" key="1">
    <source>
        <dbReference type="SAM" id="Phobius"/>
    </source>
</evidence>
<accession>A0A9Q0FI99</accession>
<dbReference type="EMBL" id="JAKUCV010005238">
    <property type="protein sequence ID" value="KAJ4831963.1"/>
    <property type="molecule type" value="Genomic_DNA"/>
</dbReference>
<keyword evidence="1" id="KW-1133">Transmembrane helix</keyword>
<keyword evidence="3" id="KW-1185">Reference proteome</keyword>
<feature type="transmembrane region" description="Helical" evidence="1">
    <location>
        <begin position="66"/>
        <end position="87"/>
    </location>
</feature>